<evidence type="ECO:0000313" key="3">
    <source>
        <dbReference type="EMBL" id="PGH15852.1"/>
    </source>
</evidence>
<dbReference type="PANTHER" id="PTHR12205">
    <property type="entry name" value="CENTROMERE/KINETOCHORE PROTEIN ZW10"/>
    <property type="match status" value="1"/>
</dbReference>
<dbReference type="InterPro" id="IPR046362">
    <property type="entry name" value="Zw10/DSL1_C_sf"/>
</dbReference>
<dbReference type="GO" id="GO:0006888">
    <property type="term" value="P:endoplasmic reticulum to Golgi vesicle-mediated transport"/>
    <property type="evidence" value="ECO:0007669"/>
    <property type="project" value="TreeGrafter"/>
</dbReference>
<comment type="caution">
    <text evidence="3">The sequence shown here is derived from an EMBL/GenBank/DDBJ whole genome shotgun (WGS) entry which is preliminary data.</text>
</comment>
<feature type="compositionally biased region" description="Acidic residues" evidence="1">
    <location>
        <begin position="475"/>
        <end position="497"/>
    </location>
</feature>
<reference evidence="3 4" key="1">
    <citation type="submission" date="2017-10" db="EMBL/GenBank/DDBJ databases">
        <title>Comparative genomics in systemic dimorphic fungi from Ajellomycetaceae.</title>
        <authorList>
            <person name="Munoz J.F."/>
            <person name="Mcewen J.G."/>
            <person name="Clay O.K."/>
            <person name="Cuomo C.A."/>
        </authorList>
    </citation>
    <scope>NUCLEOTIDE SEQUENCE [LARGE SCALE GENOMIC DNA]</scope>
    <source>
        <strain evidence="3 4">UAMH7299</strain>
    </source>
</reference>
<name>A0A2B7Y4S9_POLH7</name>
<dbReference type="Pfam" id="PF22766">
    <property type="entry name" value="ZW10_C2"/>
    <property type="match status" value="1"/>
</dbReference>
<proteinExistence type="predicted"/>
<protein>
    <recommendedName>
        <fullName evidence="2">ZW10 C-terminal helical domain-containing protein</fullName>
    </recommendedName>
</protein>
<feature type="compositionally biased region" description="Acidic residues" evidence="1">
    <location>
        <begin position="447"/>
        <end position="464"/>
    </location>
</feature>
<dbReference type="PANTHER" id="PTHR12205:SF0">
    <property type="entry name" value="CENTROMERE_KINETOCHORE PROTEIN ZW10 HOMOLOG"/>
    <property type="match status" value="1"/>
</dbReference>
<evidence type="ECO:0000256" key="1">
    <source>
        <dbReference type="SAM" id="MobiDB-lite"/>
    </source>
</evidence>
<feature type="compositionally biased region" description="Polar residues" evidence="1">
    <location>
        <begin position="498"/>
        <end position="511"/>
    </location>
</feature>
<dbReference type="STRING" id="1447883.A0A2B7Y4S9"/>
<accession>A0A2B7Y4S9</accession>
<keyword evidence="4" id="KW-1185">Reference proteome</keyword>
<organism evidence="3 4">
    <name type="scientific">Polytolypa hystricis (strain UAMH7299)</name>
    <dbReference type="NCBI Taxonomy" id="1447883"/>
    <lineage>
        <taxon>Eukaryota</taxon>
        <taxon>Fungi</taxon>
        <taxon>Dikarya</taxon>
        <taxon>Ascomycota</taxon>
        <taxon>Pezizomycotina</taxon>
        <taxon>Eurotiomycetes</taxon>
        <taxon>Eurotiomycetidae</taxon>
        <taxon>Onygenales</taxon>
        <taxon>Onygenales incertae sedis</taxon>
        <taxon>Polytolypa</taxon>
    </lineage>
</organism>
<feature type="region of interest" description="Disordered" evidence="1">
    <location>
        <begin position="413"/>
        <end position="518"/>
    </location>
</feature>
<dbReference type="AlphaFoldDB" id="A0A2B7Y4S9"/>
<dbReference type="Proteomes" id="UP000224634">
    <property type="component" value="Unassembled WGS sequence"/>
</dbReference>
<gene>
    <name evidence="3" type="ORF">AJ80_05383</name>
</gene>
<dbReference type="OrthoDB" id="534815at2759"/>
<dbReference type="EMBL" id="PDNA01000079">
    <property type="protein sequence ID" value="PGH15852.1"/>
    <property type="molecule type" value="Genomic_DNA"/>
</dbReference>
<sequence length="828" mass="92296">MAANVSDEDISRAVLGFVTEGTFPESEDVVAAEFQGTVVQTALHEFSKAREEVENEIRTLSRETATDVEGWVIQARKLHEDIERSRLTAREIVRQHEEGKILQTQTQDATNKVETMRDEIAFNQSLSETLLEIRRIDRLAASIHDALAKDQLIKAIDTLEELDSLLAQPPLPLNCAVIGILSGNAAKLRHSVIAALRQKWDILVKVDARTGTMTIAANHSELEALLSGLTKLGVLGSVTNTFNKSLRVYILDPILLPKDLTVTRTLSLEGDTLKVVELSEPSIATVSSSILSLLGYLKARLPATVTTPLSATLIPYITSSLISRWLSPAIPVGVVGMGDFQSTIDSALQLAADISNAGWHEPGDLISWTNQIPRLWLQQRRVRSLDEVRNALSASGGDTRKVERIEKQNVYQNDEMFTETTMDDDWDAGWTDEKDEQADTTAKAEVADEEEDVSAWGLEDDDSTALEPDNKEKPTEEEDDPADAWDWGDENEDEEPISNETAITPDTSKQINGKENKPSPKREIILREFYTITDIPEAILAIITNHVADADSLKQPEYAKLKIASSAPALLALPTLVIAMYKATAPLFYSQKFKGGQMFVYNDSMYLAEQLRQLMETHDLQKLKPDIETLEKFGRIAYGKEMQTQRTILSDLLDVGQGFSNCSAQPYLGECENAISATVDRVRGVHKEWQSILSHSALLQSIGSLLSTIIDKMIIDIEDLSDISEAESQRLAAFCNDISKLEDLFLPEAKDENEPVPMTAMYVSNWLKFQYLMNILESSLADIKYLWTEGELKLEFSPEEVVDLINALFADSDHRRRAITEMRRASRS</sequence>
<dbReference type="GO" id="GO:0005737">
    <property type="term" value="C:cytoplasm"/>
    <property type="evidence" value="ECO:0007669"/>
    <property type="project" value="GOC"/>
</dbReference>
<dbReference type="GO" id="GO:1990423">
    <property type="term" value="C:RZZ complex"/>
    <property type="evidence" value="ECO:0007669"/>
    <property type="project" value="TreeGrafter"/>
</dbReference>
<dbReference type="GO" id="GO:0007094">
    <property type="term" value="P:mitotic spindle assembly checkpoint signaling"/>
    <property type="evidence" value="ECO:0007669"/>
    <property type="project" value="TreeGrafter"/>
</dbReference>
<evidence type="ECO:0000259" key="2">
    <source>
        <dbReference type="Pfam" id="PF22766"/>
    </source>
</evidence>
<evidence type="ECO:0000313" key="4">
    <source>
        <dbReference type="Proteomes" id="UP000224634"/>
    </source>
</evidence>
<feature type="domain" description="ZW10 C-terminal helical" evidence="2">
    <location>
        <begin position="674"/>
        <end position="821"/>
    </location>
</feature>
<dbReference type="Gene3D" id="1.10.357.150">
    <property type="match status" value="1"/>
</dbReference>
<dbReference type="InterPro" id="IPR055148">
    <property type="entry name" value="ZW10_C_2"/>
</dbReference>